<dbReference type="GO" id="GO:0016787">
    <property type="term" value="F:hydrolase activity"/>
    <property type="evidence" value="ECO:0007669"/>
    <property type="project" value="UniProtKB-KW"/>
</dbReference>
<feature type="domain" description="Beta-Casp" evidence="2">
    <location>
        <begin position="30"/>
        <end position="155"/>
    </location>
</feature>
<dbReference type="EMBL" id="DMZY01000044">
    <property type="protein sequence ID" value="HAV91827.1"/>
    <property type="molecule type" value="Genomic_DNA"/>
</dbReference>
<dbReference type="InterPro" id="IPR036866">
    <property type="entry name" value="RibonucZ/Hydroxyglut_hydro"/>
</dbReference>
<dbReference type="Pfam" id="PF10996">
    <property type="entry name" value="Beta-Casp"/>
    <property type="match status" value="1"/>
</dbReference>
<keyword evidence="1" id="KW-0378">Hydrolase</keyword>
<dbReference type="Pfam" id="PF07521">
    <property type="entry name" value="RMMBL"/>
    <property type="match status" value="1"/>
</dbReference>
<dbReference type="InterPro" id="IPR011108">
    <property type="entry name" value="RMMBL"/>
</dbReference>
<sequence length="239" mass="27657">MSQDELKRIIEETRGKKGNLVVPSFSVGRTQELLFDIFNLQKDDRIPKIGIYVDSPLSSNATDVFKNHPECYDKEMMELFNNNQNPFEFENLHYITEVEDSKMLNMLKKPSIIISSSGMCEAGRILHHLKHNITDKKNTILITGFMAENTLGRRIADHEKRVRIFSEEFQVRADVYIMNEYSAHADKNDLMRHVKETTPEKIFLVHGESSQMEAFTNSLKMNGYNNVEIPSRGSSYEIF</sequence>
<dbReference type="GO" id="GO:0004521">
    <property type="term" value="F:RNA endonuclease activity"/>
    <property type="evidence" value="ECO:0007669"/>
    <property type="project" value="TreeGrafter"/>
</dbReference>
<name>A0A350H8G1_UNCW3</name>
<protein>
    <recommendedName>
        <fullName evidence="2">Beta-Casp domain-containing protein</fullName>
    </recommendedName>
</protein>
<dbReference type="PANTHER" id="PTHR11203">
    <property type="entry name" value="CLEAVAGE AND POLYADENYLATION SPECIFICITY FACTOR FAMILY MEMBER"/>
    <property type="match status" value="1"/>
</dbReference>
<proteinExistence type="predicted"/>
<dbReference type="InterPro" id="IPR022712">
    <property type="entry name" value="Beta_Casp"/>
</dbReference>
<comment type="caution">
    <text evidence="3">The sequence shown here is derived from an EMBL/GenBank/DDBJ whole genome shotgun (WGS) entry which is preliminary data.</text>
</comment>
<organism evidence="3 4">
    <name type="scientific">candidate division WOR-3 bacterium</name>
    <dbReference type="NCBI Taxonomy" id="2052148"/>
    <lineage>
        <taxon>Bacteria</taxon>
        <taxon>Bacteria division WOR-3</taxon>
    </lineage>
</organism>
<evidence type="ECO:0000256" key="1">
    <source>
        <dbReference type="ARBA" id="ARBA00022801"/>
    </source>
</evidence>
<dbReference type="PANTHER" id="PTHR11203:SF37">
    <property type="entry name" value="INTEGRATOR COMPLEX SUBUNIT 11"/>
    <property type="match status" value="1"/>
</dbReference>
<gene>
    <name evidence="3" type="ORF">DCW38_01420</name>
</gene>
<dbReference type="InterPro" id="IPR050698">
    <property type="entry name" value="MBL"/>
</dbReference>
<dbReference type="SUPFAM" id="SSF56281">
    <property type="entry name" value="Metallo-hydrolase/oxidoreductase"/>
    <property type="match status" value="1"/>
</dbReference>
<dbReference type="SMART" id="SM01027">
    <property type="entry name" value="Beta-Casp"/>
    <property type="match status" value="1"/>
</dbReference>
<dbReference type="Gene3D" id="3.40.50.10890">
    <property type="match status" value="1"/>
</dbReference>
<dbReference type="Proteomes" id="UP000264062">
    <property type="component" value="Unassembled WGS sequence"/>
</dbReference>
<reference evidence="3 4" key="1">
    <citation type="journal article" date="2018" name="Nat. Biotechnol.">
        <title>A standardized bacterial taxonomy based on genome phylogeny substantially revises the tree of life.</title>
        <authorList>
            <person name="Parks D.H."/>
            <person name="Chuvochina M."/>
            <person name="Waite D.W."/>
            <person name="Rinke C."/>
            <person name="Skarshewski A."/>
            <person name="Chaumeil P.A."/>
            <person name="Hugenholtz P."/>
        </authorList>
    </citation>
    <scope>NUCLEOTIDE SEQUENCE [LARGE SCALE GENOMIC DNA]</scope>
    <source>
        <strain evidence="3">UBA9956</strain>
    </source>
</reference>
<evidence type="ECO:0000313" key="3">
    <source>
        <dbReference type="EMBL" id="HAV91827.1"/>
    </source>
</evidence>
<evidence type="ECO:0000259" key="2">
    <source>
        <dbReference type="SMART" id="SM01027"/>
    </source>
</evidence>
<evidence type="ECO:0000313" key="4">
    <source>
        <dbReference type="Proteomes" id="UP000264062"/>
    </source>
</evidence>
<dbReference type="AlphaFoldDB" id="A0A350H8G1"/>
<accession>A0A350H8G1</accession>